<proteinExistence type="predicted"/>
<comment type="caution">
    <text evidence="1">The sequence shown here is derived from an EMBL/GenBank/DDBJ whole genome shotgun (WGS) entry which is preliminary data.</text>
</comment>
<sequence>MFSCEATLGSHAEPEFGDQRMGFSLDDRLGSQAEGVKDVSASNIEWAKETCSKISLEFEVHCIGPSKVDFHLVSRILQHEADTQTCQTAPCHQLKITSKASKTMCMISIDSNNVQELDAKSRNWH</sequence>
<dbReference type="Proteomes" id="UP001472677">
    <property type="component" value="Unassembled WGS sequence"/>
</dbReference>
<keyword evidence="2" id="KW-1185">Reference proteome</keyword>
<name>A0ABR2BWJ3_9ROSI</name>
<dbReference type="EMBL" id="JBBPBM010000078">
    <property type="protein sequence ID" value="KAK8511407.1"/>
    <property type="molecule type" value="Genomic_DNA"/>
</dbReference>
<accession>A0ABR2BWJ3</accession>
<reference evidence="1 2" key="1">
    <citation type="journal article" date="2024" name="G3 (Bethesda)">
        <title>Genome assembly of Hibiscus sabdariffa L. provides insights into metabolisms of medicinal natural products.</title>
        <authorList>
            <person name="Kim T."/>
        </authorList>
    </citation>
    <scope>NUCLEOTIDE SEQUENCE [LARGE SCALE GENOMIC DNA]</scope>
    <source>
        <strain evidence="1">TK-2024</strain>
        <tissue evidence="1">Old leaves</tissue>
    </source>
</reference>
<protein>
    <submittedName>
        <fullName evidence="1">Uncharacterized protein</fullName>
    </submittedName>
</protein>
<gene>
    <name evidence="1" type="ORF">V6N12_038011</name>
</gene>
<evidence type="ECO:0000313" key="1">
    <source>
        <dbReference type="EMBL" id="KAK8511407.1"/>
    </source>
</evidence>
<organism evidence="1 2">
    <name type="scientific">Hibiscus sabdariffa</name>
    <name type="common">roselle</name>
    <dbReference type="NCBI Taxonomy" id="183260"/>
    <lineage>
        <taxon>Eukaryota</taxon>
        <taxon>Viridiplantae</taxon>
        <taxon>Streptophyta</taxon>
        <taxon>Embryophyta</taxon>
        <taxon>Tracheophyta</taxon>
        <taxon>Spermatophyta</taxon>
        <taxon>Magnoliopsida</taxon>
        <taxon>eudicotyledons</taxon>
        <taxon>Gunneridae</taxon>
        <taxon>Pentapetalae</taxon>
        <taxon>rosids</taxon>
        <taxon>malvids</taxon>
        <taxon>Malvales</taxon>
        <taxon>Malvaceae</taxon>
        <taxon>Malvoideae</taxon>
        <taxon>Hibiscus</taxon>
    </lineage>
</organism>
<evidence type="ECO:0000313" key="2">
    <source>
        <dbReference type="Proteomes" id="UP001472677"/>
    </source>
</evidence>